<comment type="caution">
    <text evidence="1">The sequence shown here is derived from an EMBL/GenBank/DDBJ whole genome shotgun (WGS) entry which is preliminary data.</text>
</comment>
<reference evidence="1 2" key="1">
    <citation type="journal article" date="2013" name="Genome Biol.">
        <title>Comparative genomics of the core and accessory genomes of 48 Sinorhizobium strains comprising five genospecies.</title>
        <authorList>
            <person name="Sugawara M."/>
            <person name="Epstein B."/>
            <person name="Badgley B.D."/>
            <person name="Unno T."/>
            <person name="Xu L."/>
            <person name="Reese J."/>
            <person name="Gyaneshwar P."/>
            <person name="Denny R."/>
            <person name="Mudge J."/>
            <person name="Bharti A.K."/>
            <person name="Farmer A.D."/>
            <person name="May G.D."/>
            <person name="Woodward J.E."/>
            <person name="Medigue C."/>
            <person name="Vallenet D."/>
            <person name="Lajus A."/>
            <person name="Rouy Z."/>
            <person name="Martinez-Vaz B."/>
            <person name="Tiffin P."/>
            <person name="Young N.D."/>
            <person name="Sadowsky M.J."/>
        </authorList>
    </citation>
    <scope>NUCLEOTIDE SEQUENCE [LARGE SCALE GENOMIC DNA]</scope>
    <source>
        <strain evidence="1 2">USDA205</strain>
    </source>
</reference>
<accession>A0A844AF34</accession>
<gene>
    <name evidence="1" type="ORF">GHK48_27110</name>
</gene>
<evidence type="ECO:0000313" key="1">
    <source>
        <dbReference type="EMBL" id="MQX11814.1"/>
    </source>
</evidence>
<name>A0A844AF34_RHIFR</name>
<protein>
    <submittedName>
        <fullName evidence="1">Uncharacterized protein</fullName>
    </submittedName>
</protein>
<dbReference type="Proteomes" id="UP000466694">
    <property type="component" value="Unassembled WGS sequence"/>
</dbReference>
<sequence>MSATRKSCQVTILVKALPRPSTGHSETVCCAGITADGEWKRLYPIRYRHGGETFGRWDKVAFDYVPNSQDKRAESCKVLQGTIKNIGKCASDEKRHLLEPLITPTMEAAAELGRSLTAIRPQQVRFIHRPKPATAIQQEAAAYERSARQANMLDQEVEPFEPTPHMLAFSYTDQSGVRHTHQCGDWETHTAFWKWRQSYGEARTLQMLKEKYEGEYVEKGIVFILGTLAKRPKQWTLLGVVRLDKGAYQTGFAF</sequence>
<dbReference type="RefSeq" id="WP_141322112.1">
    <property type="nucleotide sequence ID" value="NZ_BJNI01000015.1"/>
</dbReference>
<organism evidence="1 2">
    <name type="scientific">Rhizobium fredii</name>
    <name type="common">Sinorhizobium fredii</name>
    <dbReference type="NCBI Taxonomy" id="380"/>
    <lineage>
        <taxon>Bacteria</taxon>
        <taxon>Pseudomonadati</taxon>
        <taxon>Pseudomonadota</taxon>
        <taxon>Alphaproteobacteria</taxon>
        <taxon>Hyphomicrobiales</taxon>
        <taxon>Rhizobiaceae</taxon>
        <taxon>Sinorhizobium/Ensifer group</taxon>
        <taxon>Sinorhizobium</taxon>
    </lineage>
</organism>
<dbReference type="AlphaFoldDB" id="A0A844AF34"/>
<proteinExistence type="predicted"/>
<evidence type="ECO:0000313" key="2">
    <source>
        <dbReference type="Proteomes" id="UP000466694"/>
    </source>
</evidence>
<dbReference type="EMBL" id="WISZ01000197">
    <property type="protein sequence ID" value="MQX11814.1"/>
    <property type="molecule type" value="Genomic_DNA"/>
</dbReference>